<evidence type="ECO:0000313" key="8">
    <source>
        <dbReference type="Proteomes" id="UP001596084"/>
    </source>
</evidence>
<dbReference type="Proteomes" id="UP001596084">
    <property type="component" value="Unassembled WGS sequence"/>
</dbReference>
<organism evidence="7 8">
    <name type="scientific">Polaromonas jejuensis</name>
    <dbReference type="NCBI Taxonomy" id="457502"/>
    <lineage>
        <taxon>Bacteria</taxon>
        <taxon>Pseudomonadati</taxon>
        <taxon>Pseudomonadota</taxon>
        <taxon>Betaproteobacteria</taxon>
        <taxon>Burkholderiales</taxon>
        <taxon>Comamonadaceae</taxon>
        <taxon>Polaromonas</taxon>
    </lineage>
</organism>
<evidence type="ECO:0000256" key="2">
    <source>
        <dbReference type="ARBA" id="ARBA00022723"/>
    </source>
</evidence>
<dbReference type="NCBIfam" id="TIGR04485">
    <property type="entry name" value="thiosulf_SoxX"/>
    <property type="match status" value="1"/>
</dbReference>
<dbReference type="SUPFAM" id="SSF46626">
    <property type="entry name" value="Cytochrome c"/>
    <property type="match status" value="1"/>
</dbReference>
<feature type="domain" description="Cytochrome c" evidence="6">
    <location>
        <begin position="99"/>
        <end position="213"/>
    </location>
</feature>
<dbReference type="InterPro" id="IPR009056">
    <property type="entry name" value="Cyt_c-like_dom"/>
</dbReference>
<keyword evidence="3 4" id="KW-0408">Iron</keyword>
<protein>
    <submittedName>
        <fullName evidence="7">Sulfur oxidation c-type cytochrome SoxX</fullName>
    </submittedName>
</protein>
<evidence type="ECO:0000256" key="3">
    <source>
        <dbReference type="ARBA" id="ARBA00023004"/>
    </source>
</evidence>
<sequence>MNKMHKKTAVLALGVALVTLLASCAVAPSAQQVDETTQQVLKSSFREQGIARLDRLVMDASNQACSDAAGGALDDKLAQALEAANLKTVKLPSDGKFIGNWSEGEKIAQNGRGLTWSDKPGEANGGSCYNCHQISKEELSFGSIGPSLYHYGKLRGVSDPAAEASKPIVAYTWGKLWNAKAYNACSGMPRFGHAGILSEQQIRDVMALLLDPQSPVNK</sequence>
<keyword evidence="2 4" id="KW-0479">Metal-binding</keyword>
<evidence type="ECO:0000256" key="5">
    <source>
        <dbReference type="SAM" id="SignalP"/>
    </source>
</evidence>
<evidence type="ECO:0000259" key="6">
    <source>
        <dbReference type="PROSITE" id="PS51007"/>
    </source>
</evidence>
<evidence type="ECO:0000256" key="1">
    <source>
        <dbReference type="ARBA" id="ARBA00022617"/>
    </source>
</evidence>
<name>A0ABW0QIZ9_9BURK</name>
<keyword evidence="1 4" id="KW-0349">Heme</keyword>
<dbReference type="Gene3D" id="1.10.760.10">
    <property type="entry name" value="Cytochrome c-like domain"/>
    <property type="match status" value="1"/>
</dbReference>
<dbReference type="EMBL" id="JBHSMX010000065">
    <property type="protein sequence ID" value="MFC5523607.1"/>
    <property type="molecule type" value="Genomic_DNA"/>
</dbReference>
<evidence type="ECO:0000256" key="4">
    <source>
        <dbReference type="PROSITE-ProRule" id="PRU00433"/>
    </source>
</evidence>
<accession>A0ABW0QIZ9</accession>
<evidence type="ECO:0000313" key="7">
    <source>
        <dbReference type="EMBL" id="MFC5523607.1"/>
    </source>
</evidence>
<dbReference type="InterPro" id="IPR030999">
    <property type="entry name" value="Thiosulf_SoxX"/>
</dbReference>
<proteinExistence type="predicted"/>
<feature type="signal peptide" evidence="5">
    <location>
        <begin position="1"/>
        <end position="27"/>
    </location>
</feature>
<dbReference type="PROSITE" id="PS51007">
    <property type="entry name" value="CYTC"/>
    <property type="match status" value="1"/>
</dbReference>
<dbReference type="PROSITE" id="PS51257">
    <property type="entry name" value="PROKAR_LIPOPROTEIN"/>
    <property type="match status" value="1"/>
</dbReference>
<keyword evidence="8" id="KW-1185">Reference proteome</keyword>
<dbReference type="InterPro" id="IPR036909">
    <property type="entry name" value="Cyt_c-like_dom_sf"/>
</dbReference>
<comment type="caution">
    <text evidence="7">The sequence shown here is derived from an EMBL/GenBank/DDBJ whole genome shotgun (WGS) entry which is preliminary data.</text>
</comment>
<dbReference type="RefSeq" id="WP_157090262.1">
    <property type="nucleotide sequence ID" value="NZ_JBHSMX010000065.1"/>
</dbReference>
<gene>
    <name evidence="7" type="primary">soxX</name>
    <name evidence="7" type="ORF">ACFPP7_22205</name>
</gene>
<reference evidence="8" key="1">
    <citation type="journal article" date="2019" name="Int. J. Syst. Evol. Microbiol.">
        <title>The Global Catalogue of Microorganisms (GCM) 10K type strain sequencing project: providing services to taxonomists for standard genome sequencing and annotation.</title>
        <authorList>
            <consortium name="The Broad Institute Genomics Platform"/>
            <consortium name="The Broad Institute Genome Sequencing Center for Infectious Disease"/>
            <person name="Wu L."/>
            <person name="Ma J."/>
        </authorList>
    </citation>
    <scope>NUCLEOTIDE SEQUENCE [LARGE SCALE GENOMIC DNA]</scope>
    <source>
        <strain evidence="8">CGMCC 4.7277</strain>
    </source>
</reference>
<dbReference type="Pfam" id="PF00034">
    <property type="entry name" value="Cytochrom_C"/>
    <property type="match status" value="1"/>
</dbReference>
<keyword evidence="5" id="KW-0732">Signal</keyword>
<feature type="chain" id="PRO_5046242467" evidence="5">
    <location>
        <begin position="28"/>
        <end position="218"/>
    </location>
</feature>